<feature type="compositionally biased region" description="Basic and acidic residues" evidence="12">
    <location>
        <begin position="497"/>
        <end position="506"/>
    </location>
</feature>
<evidence type="ECO:0000259" key="13">
    <source>
        <dbReference type="PROSITE" id="PS50157"/>
    </source>
</evidence>
<feature type="domain" description="C2H2-type" evidence="13">
    <location>
        <begin position="559"/>
        <end position="586"/>
    </location>
</feature>
<evidence type="ECO:0000313" key="14">
    <source>
        <dbReference type="Proteomes" id="UP000085678"/>
    </source>
</evidence>
<proteinExistence type="inferred from homology"/>
<feature type="compositionally biased region" description="Polar residues" evidence="12">
    <location>
        <begin position="166"/>
        <end position="175"/>
    </location>
</feature>
<dbReference type="OrthoDB" id="7295497at2759"/>
<feature type="compositionally biased region" description="Basic residues" evidence="12">
    <location>
        <begin position="331"/>
        <end position="344"/>
    </location>
</feature>
<dbReference type="FunFam" id="3.30.160.60:FF:000502">
    <property type="entry name" value="Zinc finger protein 710"/>
    <property type="match status" value="1"/>
</dbReference>
<evidence type="ECO:0000256" key="3">
    <source>
        <dbReference type="ARBA" id="ARBA00022723"/>
    </source>
</evidence>
<evidence type="ECO:0000256" key="8">
    <source>
        <dbReference type="ARBA" id="ARBA00023125"/>
    </source>
</evidence>
<sequence>MDGFPGDDLGQLDFSCPLVQDSDPVPPYMHIGHGGQRHRYREGMFPSPLYLPDYSSDLGMDPGFHGNRGMGPSFDSIGPTPGFGYGLDASMRSTLGSAGSMHGSVSSFVTKPRFEDKTVPRKVGPPLMPPHLIQPNEDDNAQKVMNAIRHFEKRYKERDNKRDIYNRSSDQTISQHPPKRIPFPEEVGCGSGQTINDAPSGLGTNQIENRHQIVDQVPASENWPRKTEMDMETAGGLDKSYRSDRGEENLEFSHKKNESKKEKNTNDKQSDEEYSNYSDSDSGGESAQEEVNQEDEKTQSSETKNPSQIQEPANDSSDSMVIKKSPTKILKPFKKREAHYKRKLSSSEQKEQEDELDDLMVMSSLPIDRMEVNVQISDDQLVTMGDQKRWKCNMCEKTYTTKHNLVTHVLGHNGIKPHCCLVCGRLFKQLSHLHTHMLTHTNSRPHSCEKCGKSFTQVSHLKRHMATHMDTKPHQCDHCGRGFAYPSELRIHIEHQHINKPKKEEPGNASGTDEDSKDPSPGKKRGIKMDHKCTECDRVFHYPSQLRDHMLKHSGKRPFICKECGMDFMKEHHLKAHQFTHSGLKPHKCPVCDRAFNQKANMVRHQLLHDQDRKFKCDKCDRMFSQPQTLKAHQVVHADEKPFKCNVCGKQFGRVHNLQGHMYMHEGNKPHVCFCGSSFTMKGNLHRHQKGKHGMKIPDTETCTPEEAALILSEMGENAQSRKEQEDDEESNTGDAQSPNRGKRKSRKPRKKRKESLEEEDLEDEDWDKVTKCRIINTLSALPTLYF</sequence>
<dbReference type="RefSeq" id="XP_013407140.1">
    <property type="nucleotide sequence ID" value="XM_013551686.1"/>
</dbReference>
<dbReference type="FunFam" id="3.30.160.60:FF:000446">
    <property type="entry name" value="Zinc finger protein"/>
    <property type="match status" value="2"/>
</dbReference>
<feature type="region of interest" description="Disordered" evidence="12">
    <location>
        <begin position="497"/>
        <end position="528"/>
    </location>
</feature>
<feature type="domain" description="C2H2-type" evidence="13">
    <location>
        <begin position="531"/>
        <end position="558"/>
    </location>
</feature>
<evidence type="ECO:0000256" key="10">
    <source>
        <dbReference type="ARBA" id="ARBA00023242"/>
    </source>
</evidence>
<dbReference type="PROSITE" id="PS50157">
    <property type="entry name" value="ZINC_FINGER_C2H2_2"/>
    <property type="match status" value="9"/>
</dbReference>
<evidence type="ECO:0000256" key="7">
    <source>
        <dbReference type="ARBA" id="ARBA00023015"/>
    </source>
</evidence>
<reference evidence="15" key="1">
    <citation type="submission" date="2025-08" db="UniProtKB">
        <authorList>
            <consortium name="RefSeq"/>
        </authorList>
    </citation>
    <scope>IDENTIFICATION</scope>
    <source>
        <tissue evidence="15">Gonads</tissue>
    </source>
</reference>
<feature type="domain" description="C2H2-type" evidence="13">
    <location>
        <begin position="587"/>
        <end position="614"/>
    </location>
</feature>
<evidence type="ECO:0000256" key="12">
    <source>
        <dbReference type="SAM" id="MobiDB-lite"/>
    </source>
</evidence>
<keyword evidence="14" id="KW-1185">Reference proteome</keyword>
<dbReference type="InterPro" id="IPR036236">
    <property type="entry name" value="Znf_C2H2_sf"/>
</dbReference>
<keyword evidence="8" id="KW-0238">DNA-binding</keyword>
<dbReference type="PANTHER" id="PTHR24393">
    <property type="entry name" value="ZINC FINGER PROTEIN"/>
    <property type="match status" value="1"/>
</dbReference>
<dbReference type="Proteomes" id="UP000085678">
    <property type="component" value="Unplaced"/>
</dbReference>
<dbReference type="SMART" id="SM00355">
    <property type="entry name" value="ZnF_C2H2"/>
    <property type="match status" value="10"/>
</dbReference>
<evidence type="ECO:0000256" key="11">
    <source>
        <dbReference type="PROSITE-ProRule" id="PRU00042"/>
    </source>
</evidence>
<keyword evidence="9" id="KW-0804">Transcription</keyword>
<dbReference type="PROSITE" id="PS00028">
    <property type="entry name" value="ZINC_FINGER_C2H2_1"/>
    <property type="match status" value="9"/>
</dbReference>
<evidence type="ECO:0000256" key="9">
    <source>
        <dbReference type="ARBA" id="ARBA00023163"/>
    </source>
</evidence>
<feature type="compositionally biased region" description="Basic and acidic residues" evidence="12">
    <location>
        <begin position="239"/>
        <end position="271"/>
    </location>
</feature>
<accession>A0A1S3J9R5</accession>
<dbReference type="InterPro" id="IPR013087">
    <property type="entry name" value="Znf_C2H2_type"/>
</dbReference>
<dbReference type="FunFam" id="3.30.160.60:FF:000761">
    <property type="entry name" value="Zinc finger protein 449"/>
    <property type="match status" value="1"/>
</dbReference>
<evidence type="ECO:0000256" key="4">
    <source>
        <dbReference type="ARBA" id="ARBA00022737"/>
    </source>
</evidence>
<dbReference type="AlphaFoldDB" id="A0A1S3J9R5"/>
<feature type="region of interest" description="Disordered" evidence="12">
    <location>
        <begin position="216"/>
        <end position="355"/>
    </location>
</feature>
<dbReference type="PANTHER" id="PTHR24393:SF15">
    <property type="entry name" value="IP01243P-RELATED"/>
    <property type="match status" value="1"/>
</dbReference>
<dbReference type="FunFam" id="3.30.160.60:FF:000286">
    <property type="entry name" value="Zinc finger protein 770"/>
    <property type="match status" value="1"/>
</dbReference>
<gene>
    <name evidence="15" type="primary">LOC106171364</name>
</gene>
<keyword evidence="10" id="KW-0539">Nucleus</keyword>
<evidence type="ECO:0000256" key="5">
    <source>
        <dbReference type="ARBA" id="ARBA00022771"/>
    </source>
</evidence>
<comment type="subcellular location">
    <subcellularLocation>
        <location evidence="1">Nucleus</location>
    </subcellularLocation>
</comment>
<evidence type="ECO:0000256" key="2">
    <source>
        <dbReference type="ARBA" id="ARBA00006991"/>
    </source>
</evidence>
<feature type="compositionally biased region" description="Acidic residues" evidence="12">
    <location>
        <begin position="757"/>
        <end position="766"/>
    </location>
</feature>
<keyword evidence="5 11" id="KW-0863">Zinc-finger</keyword>
<keyword evidence="4" id="KW-0677">Repeat</keyword>
<feature type="compositionally biased region" description="Basic residues" evidence="12">
    <location>
        <begin position="741"/>
        <end position="754"/>
    </location>
</feature>
<dbReference type="GO" id="GO:0008270">
    <property type="term" value="F:zinc ion binding"/>
    <property type="evidence" value="ECO:0007669"/>
    <property type="project" value="UniProtKB-KW"/>
</dbReference>
<evidence type="ECO:0000313" key="15">
    <source>
        <dbReference type="RefSeq" id="XP_013407140.1"/>
    </source>
</evidence>
<feature type="domain" description="C2H2-type" evidence="13">
    <location>
        <begin position="643"/>
        <end position="670"/>
    </location>
</feature>
<feature type="domain" description="C2H2-type" evidence="13">
    <location>
        <begin position="474"/>
        <end position="502"/>
    </location>
</feature>
<dbReference type="GO" id="GO:0005634">
    <property type="term" value="C:nucleus"/>
    <property type="evidence" value="ECO:0007669"/>
    <property type="project" value="UniProtKB-SubCell"/>
</dbReference>
<dbReference type="Gene3D" id="3.30.160.60">
    <property type="entry name" value="Classic Zinc Finger"/>
    <property type="match status" value="9"/>
</dbReference>
<protein>
    <submittedName>
        <fullName evidence="15">Zinc finger protein 710 isoform X2</fullName>
    </submittedName>
</protein>
<evidence type="ECO:0000256" key="1">
    <source>
        <dbReference type="ARBA" id="ARBA00004123"/>
    </source>
</evidence>
<feature type="compositionally biased region" description="Polar residues" evidence="12">
    <location>
        <begin position="300"/>
        <end position="319"/>
    </location>
</feature>
<feature type="region of interest" description="Disordered" evidence="12">
    <location>
        <begin position="158"/>
        <end position="204"/>
    </location>
</feature>
<keyword evidence="7" id="KW-0805">Transcription regulation</keyword>
<dbReference type="Pfam" id="PF00096">
    <property type="entry name" value="zf-C2H2"/>
    <property type="match status" value="7"/>
</dbReference>
<dbReference type="FunFam" id="3.30.160.60:FF:001156">
    <property type="entry name" value="Zinc finger protein 407"/>
    <property type="match status" value="1"/>
</dbReference>
<feature type="region of interest" description="Disordered" evidence="12">
    <location>
        <begin position="716"/>
        <end position="766"/>
    </location>
</feature>
<dbReference type="SUPFAM" id="SSF57667">
    <property type="entry name" value="beta-beta-alpha zinc fingers"/>
    <property type="match status" value="6"/>
</dbReference>
<feature type="domain" description="C2H2-type" evidence="13">
    <location>
        <begin position="446"/>
        <end position="473"/>
    </location>
</feature>
<feature type="compositionally biased region" description="Polar residues" evidence="12">
    <location>
        <begin position="192"/>
        <end position="204"/>
    </location>
</feature>
<keyword evidence="3" id="KW-0479">Metal-binding</keyword>
<feature type="domain" description="C2H2-type" evidence="13">
    <location>
        <begin position="418"/>
        <end position="445"/>
    </location>
</feature>
<dbReference type="GO" id="GO:0000978">
    <property type="term" value="F:RNA polymerase II cis-regulatory region sequence-specific DNA binding"/>
    <property type="evidence" value="ECO:0007669"/>
    <property type="project" value="TreeGrafter"/>
</dbReference>
<evidence type="ECO:0000256" key="6">
    <source>
        <dbReference type="ARBA" id="ARBA00022833"/>
    </source>
</evidence>
<dbReference type="GeneID" id="106171364"/>
<dbReference type="GO" id="GO:0001228">
    <property type="term" value="F:DNA-binding transcription activator activity, RNA polymerase II-specific"/>
    <property type="evidence" value="ECO:0007669"/>
    <property type="project" value="TreeGrafter"/>
</dbReference>
<organism evidence="14 15">
    <name type="scientific">Lingula anatina</name>
    <name type="common">Brachiopod</name>
    <name type="synonym">Lingula unguis</name>
    <dbReference type="NCBI Taxonomy" id="7574"/>
    <lineage>
        <taxon>Eukaryota</taxon>
        <taxon>Metazoa</taxon>
        <taxon>Spiralia</taxon>
        <taxon>Lophotrochozoa</taxon>
        <taxon>Brachiopoda</taxon>
        <taxon>Linguliformea</taxon>
        <taxon>Lingulata</taxon>
        <taxon>Lingulida</taxon>
        <taxon>Linguloidea</taxon>
        <taxon>Lingulidae</taxon>
        <taxon>Lingula</taxon>
    </lineage>
</organism>
<feature type="domain" description="C2H2-type" evidence="13">
    <location>
        <begin position="615"/>
        <end position="642"/>
    </location>
</feature>
<feature type="compositionally biased region" description="Basic and acidic residues" evidence="12">
    <location>
        <begin position="517"/>
        <end position="528"/>
    </location>
</feature>
<feature type="region of interest" description="Disordered" evidence="12">
    <location>
        <begin position="118"/>
        <end position="137"/>
    </location>
</feature>
<feature type="domain" description="C2H2-type" evidence="13">
    <location>
        <begin position="390"/>
        <end position="417"/>
    </location>
</feature>
<keyword evidence="6" id="KW-0862">Zinc</keyword>
<comment type="similarity">
    <text evidence="2">Belongs to the krueppel C2H2-type zinc-finger protein family.</text>
</comment>
<name>A0A1S3J9R5_LINAN</name>
<feature type="compositionally biased region" description="Low complexity" evidence="12">
    <location>
        <begin position="275"/>
        <end position="286"/>
    </location>
</feature>